<dbReference type="Gramene" id="ONH97640">
    <property type="protein sequence ID" value="ONH97640"/>
    <property type="gene ID" value="PRUPE_7G202900"/>
</dbReference>
<dbReference type="InterPro" id="IPR013187">
    <property type="entry name" value="F-box-assoc_dom_typ3"/>
</dbReference>
<dbReference type="InterPro" id="IPR017451">
    <property type="entry name" value="F-box-assoc_interact_dom"/>
</dbReference>
<evidence type="ECO:0000313" key="3">
    <source>
        <dbReference type="EMBL" id="ONH97640.1"/>
    </source>
</evidence>
<protein>
    <recommendedName>
        <fullName evidence="5">F-box domain-containing protein</fullName>
    </recommendedName>
</protein>
<organism evidence="3 4">
    <name type="scientific">Prunus persica</name>
    <name type="common">Peach</name>
    <name type="synonym">Amygdalus persica</name>
    <dbReference type="NCBI Taxonomy" id="3760"/>
    <lineage>
        <taxon>Eukaryota</taxon>
        <taxon>Viridiplantae</taxon>
        <taxon>Streptophyta</taxon>
        <taxon>Embryophyta</taxon>
        <taxon>Tracheophyta</taxon>
        <taxon>Spermatophyta</taxon>
        <taxon>Magnoliopsida</taxon>
        <taxon>eudicotyledons</taxon>
        <taxon>Gunneridae</taxon>
        <taxon>Pentapetalae</taxon>
        <taxon>rosids</taxon>
        <taxon>fabids</taxon>
        <taxon>Rosales</taxon>
        <taxon>Rosaceae</taxon>
        <taxon>Amygdaloideae</taxon>
        <taxon>Amygdaleae</taxon>
        <taxon>Prunus</taxon>
    </lineage>
</organism>
<evidence type="ECO:0000259" key="1">
    <source>
        <dbReference type="Pfam" id="PF08268"/>
    </source>
</evidence>
<proteinExistence type="predicted"/>
<dbReference type="PANTHER" id="PTHR35546:SF16">
    <property type="entry name" value="F-BOX ASSOCIATED UBIQUITINATION EFFECTOR FAMILY PROTEIN-RELATED"/>
    <property type="match status" value="1"/>
</dbReference>
<dbReference type="Pfam" id="PF08268">
    <property type="entry name" value="FBA_3"/>
    <property type="match status" value="1"/>
</dbReference>
<reference evidence="3 4" key="1">
    <citation type="journal article" date="2013" name="Nat. Genet.">
        <title>The high-quality draft genome of peach (Prunus persica) identifies unique patterns of genetic diversity, domestication and genome evolution.</title>
        <authorList>
            <consortium name="International Peach Genome Initiative"/>
            <person name="Verde I."/>
            <person name="Abbott A.G."/>
            <person name="Scalabrin S."/>
            <person name="Jung S."/>
            <person name="Shu S."/>
            <person name="Marroni F."/>
            <person name="Zhebentyayeva T."/>
            <person name="Dettori M.T."/>
            <person name="Grimwood J."/>
            <person name="Cattonaro F."/>
            <person name="Zuccolo A."/>
            <person name="Rossini L."/>
            <person name="Jenkins J."/>
            <person name="Vendramin E."/>
            <person name="Meisel L.A."/>
            <person name="Decroocq V."/>
            <person name="Sosinski B."/>
            <person name="Prochnik S."/>
            <person name="Mitros T."/>
            <person name="Policriti A."/>
            <person name="Cipriani G."/>
            <person name="Dondini L."/>
            <person name="Ficklin S."/>
            <person name="Goodstein D.M."/>
            <person name="Xuan P."/>
            <person name="Del Fabbro C."/>
            <person name="Aramini V."/>
            <person name="Copetti D."/>
            <person name="Gonzalez S."/>
            <person name="Horner D.S."/>
            <person name="Falchi R."/>
            <person name="Lucas S."/>
            <person name="Mica E."/>
            <person name="Maldonado J."/>
            <person name="Lazzari B."/>
            <person name="Bielenberg D."/>
            <person name="Pirona R."/>
            <person name="Miculan M."/>
            <person name="Barakat A."/>
            <person name="Testolin R."/>
            <person name="Stella A."/>
            <person name="Tartarini S."/>
            <person name="Tonutti P."/>
            <person name="Arus P."/>
            <person name="Orellana A."/>
            <person name="Wells C."/>
            <person name="Main D."/>
            <person name="Vizzotto G."/>
            <person name="Silva H."/>
            <person name="Salamini F."/>
            <person name="Schmutz J."/>
            <person name="Morgante M."/>
            <person name="Rokhsar D.S."/>
        </authorList>
    </citation>
    <scope>NUCLEOTIDE SEQUENCE [LARGE SCALE GENOMIC DNA]</scope>
    <source>
        <strain evidence="4">cv. Nemared</strain>
    </source>
</reference>
<dbReference type="Pfam" id="PF12937">
    <property type="entry name" value="F-box-like"/>
    <property type="match status" value="1"/>
</dbReference>
<dbReference type="AlphaFoldDB" id="A0A251NE69"/>
<dbReference type="SUPFAM" id="SSF81383">
    <property type="entry name" value="F-box domain"/>
    <property type="match status" value="1"/>
</dbReference>
<dbReference type="Proteomes" id="UP000006882">
    <property type="component" value="Chromosome G7"/>
</dbReference>
<dbReference type="InterPro" id="IPR055290">
    <property type="entry name" value="At3g26010-like"/>
</dbReference>
<gene>
    <name evidence="3" type="ORF">PRUPE_7G202900</name>
</gene>
<dbReference type="PANTHER" id="PTHR35546">
    <property type="entry name" value="F-BOX PROTEIN INTERACTION DOMAIN PROTEIN-RELATED"/>
    <property type="match status" value="1"/>
</dbReference>
<dbReference type="InterPro" id="IPR036047">
    <property type="entry name" value="F-box-like_dom_sf"/>
</dbReference>
<keyword evidence="4" id="KW-1185">Reference proteome</keyword>
<dbReference type="STRING" id="3760.A0A251NE69"/>
<dbReference type="NCBIfam" id="TIGR01640">
    <property type="entry name" value="F_box_assoc_1"/>
    <property type="match status" value="1"/>
</dbReference>
<dbReference type="InterPro" id="IPR001810">
    <property type="entry name" value="F-box_dom"/>
</dbReference>
<dbReference type="EMBL" id="CM007657">
    <property type="protein sequence ID" value="ONH97640.1"/>
    <property type="molecule type" value="Genomic_DNA"/>
</dbReference>
<name>A0A251NE69_PRUPE</name>
<dbReference type="eggNOG" id="ENOG502RZ3N">
    <property type="taxonomic scope" value="Eukaryota"/>
</dbReference>
<accession>A0A251NE69</accession>
<evidence type="ECO:0008006" key="5">
    <source>
        <dbReference type="Google" id="ProtNLM"/>
    </source>
</evidence>
<evidence type="ECO:0000259" key="2">
    <source>
        <dbReference type="Pfam" id="PF12937"/>
    </source>
</evidence>
<sequence>MASPLPSLPSEIFFDHILTRTSLESLGRCRLVSKDWNHITYDSRFWKSFCKRSDTITRANKNLSHAILDFLPAPVKIEAVSQGLVFCVNQNVSVVRDYFVCKPTTLQWEKLPNPKTRFLTSMTAMAVLSSKPLRYKIIRFSSHKYPFSKFKSRQYYNMTCEVFDSNTWAWKRLKNVSLPYCVLLGIDQPYVTSCGAFYWLVRLARSNQVFAFYYEDDKESWEIFDLPTPMEESDRFDYKKLVEYQGRLALIICEGEVMDLWVMENHEKKLWSKRKTWTWSTKVFKQVEGYIPPLAALYNSDIALTKGRDEKLIFYNFEDSSANVVSLGNQPHQLSKLQSDSERVSKLFRSESRCNFQFGLIQTQRIGPLEAKEHREP</sequence>
<dbReference type="Gene3D" id="1.20.1280.50">
    <property type="match status" value="1"/>
</dbReference>
<feature type="domain" description="F-box" evidence="2">
    <location>
        <begin position="6"/>
        <end position="52"/>
    </location>
</feature>
<evidence type="ECO:0000313" key="4">
    <source>
        <dbReference type="Proteomes" id="UP000006882"/>
    </source>
</evidence>
<feature type="domain" description="F-box associated beta-propeller type 3" evidence="1">
    <location>
        <begin position="77"/>
        <end position="276"/>
    </location>
</feature>